<feature type="region of interest" description="Disordered" evidence="1">
    <location>
        <begin position="108"/>
        <end position="138"/>
    </location>
</feature>
<keyword evidence="3" id="KW-1185">Reference proteome</keyword>
<feature type="region of interest" description="Disordered" evidence="1">
    <location>
        <begin position="216"/>
        <end position="238"/>
    </location>
</feature>
<proteinExistence type="predicted"/>
<evidence type="ECO:0000313" key="3">
    <source>
        <dbReference type="Proteomes" id="UP001218188"/>
    </source>
</evidence>
<reference evidence="2" key="1">
    <citation type="submission" date="2023-03" db="EMBL/GenBank/DDBJ databases">
        <title>Massive genome expansion in bonnet fungi (Mycena s.s.) driven by repeated elements and novel gene families across ecological guilds.</title>
        <authorList>
            <consortium name="Lawrence Berkeley National Laboratory"/>
            <person name="Harder C.B."/>
            <person name="Miyauchi S."/>
            <person name="Viragh M."/>
            <person name="Kuo A."/>
            <person name="Thoen E."/>
            <person name="Andreopoulos B."/>
            <person name="Lu D."/>
            <person name="Skrede I."/>
            <person name="Drula E."/>
            <person name="Henrissat B."/>
            <person name="Morin E."/>
            <person name="Kohler A."/>
            <person name="Barry K."/>
            <person name="LaButti K."/>
            <person name="Morin E."/>
            <person name="Salamov A."/>
            <person name="Lipzen A."/>
            <person name="Mereny Z."/>
            <person name="Hegedus B."/>
            <person name="Baldrian P."/>
            <person name="Stursova M."/>
            <person name="Weitz H."/>
            <person name="Taylor A."/>
            <person name="Grigoriev I.V."/>
            <person name="Nagy L.G."/>
            <person name="Martin F."/>
            <person name="Kauserud H."/>
        </authorList>
    </citation>
    <scope>NUCLEOTIDE SEQUENCE</scope>
    <source>
        <strain evidence="2">CBHHK200</strain>
    </source>
</reference>
<gene>
    <name evidence="2" type="ORF">C8F04DRAFT_1179550</name>
</gene>
<feature type="compositionally biased region" description="Polar residues" evidence="1">
    <location>
        <begin position="9"/>
        <end position="22"/>
    </location>
</feature>
<dbReference type="Proteomes" id="UP001218188">
    <property type="component" value="Unassembled WGS sequence"/>
</dbReference>
<accession>A0AAD6T481</accession>
<feature type="compositionally biased region" description="Basic and acidic residues" evidence="1">
    <location>
        <begin position="40"/>
        <end position="55"/>
    </location>
</feature>
<feature type="region of interest" description="Disordered" evidence="1">
    <location>
        <begin position="1"/>
        <end position="88"/>
    </location>
</feature>
<dbReference type="EMBL" id="JARJCM010000031">
    <property type="protein sequence ID" value="KAJ7038531.1"/>
    <property type="molecule type" value="Genomic_DNA"/>
</dbReference>
<sequence length="423" mass="47390">MAALHSRLLFSNQTGFRPASQNAPFPAAPPTRTPQYNTKQTRDERKVESLIRDKGTSQFPSVVMSAPAQTGPSSAQQGTSSSAESLGLNLNNPLVTRKLEEIVRAMMKGSAPKPSTRGRKPGKKAQFDKAVQEQRSQLTEEEHGRWLSIIREFFRLNTGFNRARDFCSYTPATDEEKLRCQAGHIRPEVTSKLYFGEGWATCLWNQTWIEKSGARLEEQRNKDRGKGGGNSTNRAAEKTIEEAVARGDKQVEKRRVDSLNYSRKTTKYNKRQRQLKTLLQIAVAKKDRPAMEAWQYAGRVVTELGPGGMSSEEDVIHQMNIGKLIKPVKMNEISLCEWRAKKATDVLILADEHGAATVKGSGPAGRERIRGQTMSDSFPPVGLARALYDADWLATQKTFDPDFEEELNIAEKDFTLRDIEMAE</sequence>
<feature type="compositionally biased region" description="Basic and acidic residues" evidence="1">
    <location>
        <begin position="125"/>
        <end position="138"/>
    </location>
</feature>
<name>A0AAD6T481_9AGAR</name>
<comment type="caution">
    <text evidence="2">The sequence shown here is derived from an EMBL/GenBank/DDBJ whole genome shotgun (WGS) entry which is preliminary data.</text>
</comment>
<evidence type="ECO:0000313" key="2">
    <source>
        <dbReference type="EMBL" id="KAJ7038531.1"/>
    </source>
</evidence>
<dbReference type="AlphaFoldDB" id="A0AAD6T481"/>
<protein>
    <submittedName>
        <fullName evidence="2">Uncharacterized protein</fullName>
    </submittedName>
</protein>
<feature type="compositionally biased region" description="Basic and acidic residues" evidence="1">
    <location>
        <begin position="216"/>
        <end position="226"/>
    </location>
</feature>
<organism evidence="2 3">
    <name type="scientific">Mycena alexandri</name>
    <dbReference type="NCBI Taxonomy" id="1745969"/>
    <lineage>
        <taxon>Eukaryota</taxon>
        <taxon>Fungi</taxon>
        <taxon>Dikarya</taxon>
        <taxon>Basidiomycota</taxon>
        <taxon>Agaricomycotina</taxon>
        <taxon>Agaricomycetes</taxon>
        <taxon>Agaricomycetidae</taxon>
        <taxon>Agaricales</taxon>
        <taxon>Marasmiineae</taxon>
        <taxon>Mycenaceae</taxon>
        <taxon>Mycena</taxon>
    </lineage>
</organism>
<evidence type="ECO:0000256" key="1">
    <source>
        <dbReference type="SAM" id="MobiDB-lite"/>
    </source>
</evidence>
<feature type="compositionally biased region" description="Polar residues" evidence="1">
    <location>
        <begin position="67"/>
        <end position="88"/>
    </location>
</feature>